<feature type="region of interest" description="Disordered" evidence="1">
    <location>
        <begin position="44"/>
        <end position="81"/>
    </location>
</feature>
<accession>A0ABP9T009</accession>
<dbReference type="Proteomes" id="UP001499878">
    <property type="component" value="Unassembled WGS sequence"/>
</dbReference>
<evidence type="ECO:0008006" key="4">
    <source>
        <dbReference type="Google" id="ProtNLM"/>
    </source>
</evidence>
<evidence type="ECO:0000256" key="1">
    <source>
        <dbReference type="SAM" id="MobiDB-lite"/>
    </source>
</evidence>
<dbReference type="EMBL" id="BAABJR010000005">
    <property type="protein sequence ID" value="GAA5207264.1"/>
    <property type="molecule type" value="Genomic_DNA"/>
</dbReference>
<evidence type="ECO:0000313" key="2">
    <source>
        <dbReference type="EMBL" id="GAA5207264.1"/>
    </source>
</evidence>
<organism evidence="2 3">
    <name type="scientific">Streptomyces thinghirensis</name>
    <dbReference type="NCBI Taxonomy" id="551547"/>
    <lineage>
        <taxon>Bacteria</taxon>
        <taxon>Bacillati</taxon>
        <taxon>Actinomycetota</taxon>
        <taxon>Actinomycetes</taxon>
        <taxon>Kitasatosporales</taxon>
        <taxon>Streptomycetaceae</taxon>
        <taxon>Streptomyces</taxon>
    </lineage>
</organism>
<name>A0ABP9T009_9ACTN</name>
<gene>
    <name evidence="2" type="ORF">GCM10023323_22080</name>
</gene>
<reference evidence="3" key="1">
    <citation type="journal article" date="2019" name="Int. J. Syst. Evol. Microbiol.">
        <title>The Global Catalogue of Microorganisms (GCM) 10K type strain sequencing project: providing services to taxonomists for standard genome sequencing and annotation.</title>
        <authorList>
            <consortium name="The Broad Institute Genomics Platform"/>
            <consortium name="The Broad Institute Genome Sequencing Center for Infectious Disease"/>
            <person name="Wu L."/>
            <person name="Ma J."/>
        </authorList>
    </citation>
    <scope>NUCLEOTIDE SEQUENCE [LARGE SCALE GENOMIC DNA]</scope>
    <source>
        <strain evidence="3">JCM 18306</strain>
    </source>
</reference>
<keyword evidence="3" id="KW-1185">Reference proteome</keyword>
<evidence type="ECO:0000313" key="3">
    <source>
        <dbReference type="Proteomes" id="UP001499878"/>
    </source>
</evidence>
<comment type="caution">
    <text evidence="2">The sequence shown here is derived from an EMBL/GenBank/DDBJ whole genome shotgun (WGS) entry which is preliminary data.</text>
</comment>
<protein>
    <recommendedName>
        <fullName evidence="4">ATP-binding protein</fullName>
    </recommendedName>
</protein>
<proteinExistence type="predicted"/>
<sequence>MADTVGGMILVGINDKAEPGVERAVGADAQGTIDEIASACSKKLDPALGAGPPYRPVPRCLRAERGGHPGRPQRCPPTSAD</sequence>